<evidence type="ECO:0000313" key="2">
    <source>
        <dbReference type="EnsemblPlants" id="OB06G23190.1"/>
    </source>
</evidence>
<keyword evidence="3" id="KW-1185">Reference proteome</keyword>
<feature type="compositionally biased region" description="Low complexity" evidence="1">
    <location>
        <begin position="1"/>
        <end position="21"/>
    </location>
</feature>
<feature type="region of interest" description="Disordered" evidence="1">
    <location>
        <begin position="1"/>
        <end position="77"/>
    </location>
</feature>
<organism evidence="2">
    <name type="scientific">Oryza brachyantha</name>
    <name type="common">malo sina</name>
    <dbReference type="NCBI Taxonomy" id="4533"/>
    <lineage>
        <taxon>Eukaryota</taxon>
        <taxon>Viridiplantae</taxon>
        <taxon>Streptophyta</taxon>
        <taxon>Embryophyta</taxon>
        <taxon>Tracheophyta</taxon>
        <taxon>Spermatophyta</taxon>
        <taxon>Magnoliopsida</taxon>
        <taxon>Liliopsida</taxon>
        <taxon>Poales</taxon>
        <taxon>Poaceae</taxon>
        <taxon>BOP clade</taxon>
        <taxon>Oryzoideae</taxon>
        <taxon>Oryzeae</taxon>
        <taxon>Oryzinae</taxon>
        <taxon>Oryza</taxon>
    </lineage>
</organism>
<feature type="compositionally biased region" description="Polar residues" evidence="1">
    <location>
        <begin position="29"/>
        <end position="40"/>
    </location>
</feature>
<dbReference type="EnsemblPlants" id="OB06G23190.1">
    <property type="protein sequence ID" value="OB06G23190.1"/>
    <property type="gene ID" value="OB06G23190"/>
</dbReference>
<accession>J3ME75</accession>
<dbReference type="AlphaFoldDB" id="J3ME75"/>
<reference evidence="2" key="1">
    <citation type="journal article" date="2013" name="Nat. Commun.">
        <title>Whole-genome sequencing of Oryza brachyantha reveals mechanisms underlying Oryza genome evolution.</title>
        <authorList>
            <person name="Chen J."/>
            <person name="Huang Q."/>
            <person name="Gao D."/>
            <person name="Wang J."/>
            <person name="Lang Y."/>
            <person name="Liu T."/>
            <person name="Li B."/>
            <person name="Bai Z."/>
            <person name="Luis Goicoechea J."/>
            <person name="Liang C."/>
            <person name="Chen C."/>
            <person name="Zhang W."/>
            <person name="Sun S."/>
            <person name="Liao Y."/>
            <person name="Zhang X."/>
            <person name="Yang L."/>
            <person name="Song C."/>
            <person name="Wang M."/>
            <person name="Shi J."/>
            <person name="Liu G."/>
            <person name="Liu J."/>
            <person name="Zhou H."/>
            <person name="Zhou W."/>
            <person name="Yu Q."/>
            <person name="An N."/>
            <person name="Chen Y."/>
            <person name="Cai Q."/>
            <person name="Wang B."/>
            <person name="Liu B."/>
            <person name="Min J."/>
            <person name="Huang Y."/>
            <person name="Wu H."/>
            <person name="Li Z."/>
            <person name="Zhang Y."/>
            <person name="Yin Y."/>
            <person name="Song W."/>
            <person name="Jiang J."/>
            <person name="Jackson S.A."/>
            <person name="Wing R.A."/>
            <person name="Wang J."/>
            <person name="Chen M."/>
        </authorList>
    </citation>
    <scope>NUCLEOTIDE SEQUENCE [LARGE SCALE GENOMIC DNA]</scope>
    <source>
        <strain evidence="2">cv. IRGC 101232</strain>
    </source>
</reference>
<evidence type="ECO:0000256" key="1">
    <source>
        <dbReference type="SAM" id="MobiDB-lite"/>
    </source>
</evidence>
<protein>
    <submittedName>
        <fullName evidence="2">Uncharacterized protein</fullName>
    </submittedName>
</protein>
<evidence type="ECO:0000313" key="3">
    <source>
        <dbReference type="Proteomes" id="UP000006038"/>
    </source>
</evidence>
<proteinExistence type="predicted"/>
<dbReference type="Proteomes" id="UP000006038">
    <property type="component" value="Chromosome 6"/>
</dbReference>
<name>J3ME75_ORYBR</name>
<sequence>MRRLSSGSRGASSFANGSASANTRGLRLNGSSASQQLTNLDQEEEQDGEFWYRGPTRVPTRPTREEDKPRLTPKRDK</sequence>
<reference evidence="2" key="2">
    <citation type="submission" date="2013-04" db="UniProtKB">
        <authorList>
            <consortium name="EnsemblPlants"/>
        </authorList>
    </citation>
    <scope>IDENTIFICATION</scope>
</reference>
<dbReference type="HOGENOM" id="CLU_2642069_0_0_1"/>
<feature type="compositionally biased region" description="Basic and acidic residues" evidence="1">
    <location>
        <begin position="62"/>
        <end position="77"/>
    </location>
</feature>
<dbReference type="Gramene" id="OB06G23190.1">
    <property type="protein sequence ID" value="OB06G23190.1"/>
    <property type="gene ID" value="OB06G23190"/>
</dbReference>